<evidence type="ECO:0000256" key="1">
    <source>
        <dbReference type="PROSITE-ProRule" id="PRU00176"/>
    </source>
</evidence>
<dbReference type="InterPro" id="IPR012677">
    <property type="entry name" value="Nucleotide-bd_a/b_plait_sf"/>
</dbReference>
<dbReference type="Gene3D" id="3.30.70.330">
    <property type="match status" value="1"/>
</dbReference>
<protein>
    <recommendedName>
        <fullName evidence="2">RRM domain-containing protein</fullName>
    </recommendedName>
</protein>
<dbReference type="AlphaFoldDB" id="A0AAV1AAN5"/>
<keyword evidence="4" id="KW-1185">Reference proteome</keyword>
<proteinExistence type="predicted"/>
<dbReference type="GO" id="GO:0005634">
    <property type="term" value="C:nucleus"/>
    <property type="evidence" value="ECO:0007669"/>
    <property type="project" value="TreeGrafter"/>
</dbReference>
<dbReference type="Gene3D" id="1.20.1390.10">
    <property type="entry name" value="PWI domain"/>
    <property type="match status" value="1"/>
</dbReference>
<dbReference type="PROSITE" id="PS50102">
    <property type="entry name" value="RRM"/>
    <property type="match status" value="1"/>
</dbReference>
<dbReference type="SUPFAM" id="SSF54928">
    <property type="entry name" value="RNA-binding domain, RBD"/>
    <property type="match status" value="1"/>
</dbReference>
<organism evidence="3 4">
    <name type="scientific">Vicia faba</name>
    <name type="common">Broad bean</name>
    <name type="synonym">Faba vulgaris</name>
    <dbReference type="NCBI Taxonomy" id="3906"/>
    <lineage>
        <taxon>Eukaryota</taxon>
        <taxon>Viridiplantae</taxon>
        <taxon>Streptophyta</taxon>
        <taxon>Embryophyta</taxon>
        <taxon>Tracheophyta</taxon>
        <taxon>Spermatophyta</taxon>
        <taxon>Magnoliopsida</taxon>
        <taxon>eudicotyledons</taxon>
        <taxon>Gunneridae</taxon>
        <taxon>Pentapetalae</taxon>
        <taxon>rosids</taxon>
        <taxon>fabids</taxon>
        <taxon>Fabales</taxon>
        <taxon>Fabaceae</taxon>
        <taxon>Papilionoideae</taxon>
        <taxon>50 kb inversion clade</taxon>
        <taxon>NPAAA clade</taxon>
        <taxon>Hologalegina</taxon>
        <taxon>IRL clade</taxon>
        <taxon>Fabeae</taxon>
        <taxon>Vicia</taxon>
    </lineage>
</organism>
<evidence type="ECO:0000259" key="2">
    <source>
        <dbReference type="PROSITE" id="PS50102"/>
    </source>
</evidence>
<dbReference type="PANTHER" id="PTHR14738:SF32">
    <property type="entry name" value="RNA BINDING (RRM_RBD_RNP MOTIFS) FAMILY PROTEIN"/>
    <property type="match status" value="1"/>
</dbReference>
<dbReference type="EMBL" id="OX451739">
    <property type="protein sequence ID" value="CAI8607544.1"/>
    <property type="molecule type" value="Genomic_DNA"/>
</dbReference>
<dbReference type="GO" id="GO:0005737">
    <property type="term" value="C:cytoplasm"/>
    <property type="evidence" value="ECO:0007669"/>
    <property type="project" value="TreeGrafter"/>
</dbReference>
<dbReference type="InterPro" id="IPR002483">
    <property type="entry name" value="PWI_dom"/>
</dbReference>
<dbReference type="GO" id="GO:0008143">
    <property type="term" value="F:poly(A) binding"/>
    <property type="evidence" value="ECO:0007669"/>
    <property type="project" value="InterPro"/>
</dbReference>
<dbReference type="InterPro" id="IPR035979">
    <property type="entry name" value="RBD_domain_sf"/>
</dbReference>
<name>A0AAV1AAN5_VICFA</name>
<evidence type="ECO:0000313" key="3">
    <source>
        <dbReference type="EMBL" id="CAI8607544.1"/>
    </source>
</evidence>
<evidence type="ECO:0000313" key="4">
    <source>
        <dbReference type="Proteomes" id="UP001157006"/>
    </source>
</evidence>
<gene>
    <name evidence="3" type="ORF">VFH_IV043080</name>
</gene>
<dbReference type="GO" id="GO:0043488">
    <property type="term" value="P:regulation of mRNA stability"/>
    <property type="evidence" value="ECO:0007669"/>
    <property type="project" value="InterPro"/>
</dbReference>
<dbReference type="SMART" id="SM00360">
    <property type="entry name" value="RRM"/>
    <property type="match status" value="1"/>
</dbReference>
<dbReference type="Pfam" id="PF01480">
    <property type="entry name" value="PWI"/>
    <property type="match status" value="1"/>
</dbReference>
<sequence>MGSVDCSDVRTFKANFTVEGVTVLREKLNEKLKELMGNYTDETLVDYVVVLLRNGRGKDHAKNKLNVFLGEDSDSFVSWLWDHLALNIDLYVESKGLQDEAPKSKLISKVQAGDDGIQNLNSKSERVKSRSRRNRDWKGLVCREAEAPPLQSFVVESMHLDKIVQSKVNRATRPRPPSHAPPVQRKMGCAFEEQKTKHLAYQVPWQRDSVSQVTVDAPRRLLQFAVRDAVATSRPSNLHPSVEPSLKRLRSVVSSSSVESSMVEHPHRMQTISRVANPMAALFKAVEEAAEDVVKLKSSGSVFDRISCDMYPSYGKMQLEDNQYLEQSPLLYHEEKGSGDHYAANMTMLEHETGFTSNSSSDNEGFDDVNFTGNKVGRVSQLSSSGGKRGEDSLMVHYNVAKNDNDKMLLKKNRNQEQSAAAPNTSKIVNISVNVNAWNPSVPAQYQKPREVAELSGYKTLNSGIGAPSSGLRMVTENAKKLKIENGKVKPTLNLLKETQKAQQLSTPGTGSSAASCPLFDADSRTIFASNVHFAATKDAICQHFNKFGEVLKAVIVTDSITGQPKGAAYVEFMHKEAADNALSLDGTSFMSRILKVVRKSTAQHQDYAPAVPWPRGVNGPSYPSASFLRSPIQTGIPGAFKPRPPIKFGARSLQWKRGVQGTSSNNVATLNNSSISPPVSRGLTYVRVESKLNGSLSTR</sequence>
<dbReference type="InterPro" id="IPR040366">
    <property type="entry name" value="Nab2/ZC3H14"/>
</dbReference>
<feature type="domain" description="RRM" evidence="2">
    <location>
        <begin position="525"/>
        <end position="602"/>
    </location>
</feature>
<dbReference type="Proteomes" id="UP001157006">
    <property type="component" value="Chromosome 4"/>
</dbReference>
<dbReference type="InterPro" id="IPR000504">
    <property type="entry name" value="RRM_dom"/>
</dbReference>
<keyword evidence="1" id="KW-0694">RNA-binding</keyword>
<accession>A0AAV1AAN5</accession>
<dbReference type="Pfam" id="PF00076">
    <property type="entry name" value="RRM_1"/>
    <property type="match status" value="1"/>
</dbReference>
<reference evidence="3 4" key="1">
    <citation type="submission" date="2023-01" db="EMBL/GenBank/DDBJ databases">
        <authorList>
            <person name="Kreplak J."/>
        </authorList>
    </citation>
    <scope>NUCLEOTIDE SEQUENCE [LARGE SCALE GENOMIC DNA]</scope>
</reference>
<dbReference type="PANTHER" id="PTHR14738">
    <property type="entry name" value="ZINC FINGER CCCH DOMAIN-CONTAINING PROTEIN 14"/>
    <property type="match status" value="1"/>
</dbReference>